<dbReference type="InterPro" id="IPR012340">
    <property type="entry name" value="NA-bd_OB-fold"/>
</dbReference>
<dbReference type="OrthoDB" id="9155034at2"/>
<dbReference type="SUPFAM" id="SSF50249">
    <property type="entry name" value="Nucleic acid-binding proteins"/>
    <property type="match status" value="1"/>
</dbReference>
<sequence length="140" mass="15547">MDYKPFSNTVVVFKEPTVNKIVPKSGQRAGKDTFVVEFKAYHPSFEKKQDGSFERKDSVFFTVQQFFGSEKTANTLAQHVKEGMTLEVRGDCVEKSFQGRDGASKTENIITAKGIAASLTQPGLSVSYEKPKAKSKGQER</sequence>
<name>A0A6L6YLP9_9BURK</name>
<protein>
    <recommendedName>
        <fullName evidence="3">Single-stranded DNA-binding protein</fullName>
    </recommendedName>
</protein>
<dbReference type="RefSeq" id="WP_160336194.1">
    <property type="nucleotide sequence ID" value="NZ_WSRP01000046.1"/>
</dbReference>
<proteinExistence type="predicted"/>
<evidence type="ECO:0000313" key="2">
    <source>
        <dbReference type="Proteomes" id="UP000472580"/>
    </source>
</evidence>
<accession>A0A6L6YLP9</accession>
<reference evidence="1 2" key="1">
    <citation type="submission" date="2019-12" db="EMBL/GenBank/DDBJ databases">
        <title>Microbes associate with the intestines of laboratory mice.</title>
        <authorList>
            <person name="Navarre W."/>
            <person name="Wong E."/>
        </authorList>
    </citation>
    <scope>NUCLEOTIDE SEQUENCE [LARGE SCALE GENOMIC DNA]</scope>
    <source>
        <strain evidence="1 2">NM82_D38</strain>
    </source>
</reference>
<keyword evidence="2" id="KW-1185">Reference proteome</keyword>
<gene>
    <name evidence="1" type="ORF">E5987_11350</name>
</gene>
<organism evidence="1 2">
    <name type="scientific">Parasutterella muris</name>
    <dbReference type="NCBI Taxonomy" id="2565572"/>
    <lineage>
        <taxon>Bacteria</taxon>
        <taxon>Pseudomonadati</taxon>
        <taxon>Pseudomonadota</taxon>
        <taxon>Betaproteobacteria</taxon>
        <taxon>Burkholderiales</taxon>
        <taxon>Sutterellaceae</taxon>
        <taxon>Parasutterella</taxon>
    </lineage>
</organism>
<dbReference type="EMBL" id="WSRP01000046">
    <property type="protein sequence ID" value="MVX57779.1"/>
    <property type="molecule type" value="Genomic_DNA"/>
</dbReference>
<dbReference type="AlphaFoldDB" id="A0A6L6YLP9"/>
<evidence type="ECO:0000313" key="1">
    <source>
        <dbReference type="EMBL" id="MVX57779.1"/>
    </source>
</evidence>
<dbReference type="Proteomes" id="UP000472580">
    <property type="component" value="Unassembled WGS sequence"/>
</dbReference>
<comment type="caution">
    <text evidence="1">The sequence shown here is derived from an EMBL/GenBank/DDBJ whole genome shotgun (WGS) entry which is preliminary data.</text>
</comment>
<evidence type="ECO:0008006" key="3">
    <source>
        <dbReference type="Google" id="ProtNLM"/>
    </source>
</evidence>
<dbReference type="Gene3D" id="2.40.50.140">
    <property type="entry name" value="Nucleic acid-binding proteins"/>
    <property type="match status" value="1"/>
</dbReference>